<evidence type="ECO:0000313" key="2">
    <source>
        <dbReference type="Proteomes" id="UP001060112"/>
    </source>
</evidence>
<dbReference type="EMBL" id="CP101620">
    <property type="protein sequence ID" value="UTY39813.1"/>
    <property type="molecule type" value="Genomic_DNA"/>
</dbReference>
<evidence type="ECO:0000313" key="1">
    <source>
        <dbReference type="EMBL" id="UTY39813.1"/>
    </source>
</evidence>
<proteinExistence type="predicted"/>
<reference evidence="1" key="1">
    <citation type="submission" date="2022-07" db="EMBL/GenBank/DDBJ databases">
        <title>Faecal culturing of patients with breast cancer.</title>
        <authorList>
            <person name="Teng N.M.Y."/>
            <person name="Kiu R."/>
            <person name="Evans R."/>
            <person name="Baker D.J."/>
            <person name="Zenner C."/>
            <person name="Robinson S.D."/>
            <person name="Hall L.J."/>
        </authorList>
    </citation>
    <scope>NUCLEOTIDE SEQUENCE</scope>
    <source>
        <strain evidence="1">LH1062</strain>
    </source>
</reference>
<organism evidence="1 2">
    <name type="scientific">Allocoprobacillus halotolerans</name>
    <dbReference type="NCBI Taxonomy" id="2944914"/>
    <lineage>
        <taxon>Bacteria</taxon>
        <taxon>Bacillati</taxon>
        <taxon>Bacillota</taxon>
        <taxon>Erysipelotrichia</taxon>
        <taxon>Erysipelotrichales</taxon>
        <taxon>Erysipelotrichaceae</taxon>
        <taxon>Allocoprobacillus</taxon>
    </lineage>
</organism>
<dbReference type="InterPro" id="IPR025191">
    <property type="entry name" value="DUF4125"/>
</dbReference>
<gene>
    <name evidence="1" type="ORF">NMU03_03110</name>
</gene>
<keyword evidence="2" id="KW-1185">Reference proteome</keyword>
<dbReference type="RefSeq" id="WP_290141225.1">
    <property type="nucleotide sequence ID" value="NZ_CP101620.1"/>
</dbReference>
<name>A0ABY5I518_9FIRM</name>
<protein>
    <submittedName>
        <fullName evidence="1">DUF4125 family protein</fullName>
    </submittedName>
</protein>
<dbReference type="Proteomes" id="UP001060112">
    <property type="component" value="Chromosome"/>
</dbReference>
<accession>A0ABY5I518</accession>
<sequence>MGFFQQVQHIEGRASCQDDFETFYLQRKSQFDAFDQQVQVACLQDLKNAQKMKRNPVMEKYAYMMEYTDPDYFLTIQDQLPQVDEQKRALIQTLCDIEVSMREEMNQKYPYLLSQARLTYSMQDEKDDTSFETYLRGELMTYSDETLYVYGQMILRMAQNHENLIEKILTNTVQAYGYDSLAEANKFIMESQKQ</sequence>
<dbReference type="Pfam" id="PF13526">
    <property type="entry name" value="DUF4125"/>
    <property type="match status" value="1"/>
</dbReference>